<dbReference type="Pfam" id="PF00535">
    <property type="entry name" value="Glycos_transf_2"/>
    <property type="match status" value="1"/>
</dbReference>
<dbReference type="EMBL" id="WQLB01000061">
    <property type="protein sequence ID" value="MVN89415.1"/>
    <property type="molecule type" value="Genomic_DNA"/>
</dbReference>
<proteinExistence type="inferred from homology"/>
<dbReference type="PANTHER" id="PTHR43685">
    <property type="entry name" value="GLYCOSYLTRANSFERASE"/>
    <property type="match status" value="1"/>
</dbReference>
<protein>
    <submittedName>
        <fullName evidence="5">Glycosyltransferase</fullName>
    </submittedName>
</protein>
<gene>
    <name evidence="5" type="ORF">GO986_22025</name>
</gene>
<evidence type="ECO:0000313" key="6">
    <source>
        <dbReference type="Proteomes" id="UP000483286"/>
    </source>
</evidence>
<dbReference type="InterPro" id="IPR050834">
    <property type="entry name" value="Glycosyltransf_2"/>
</dbReference>
<dbReference type="RefSeq" id="WP_157461674.1">
    <property type="nucleotide sequence ID" value="NZ_WQLB01000061.1"/>
</dbReference>
<reference evidence="5 6" key="1">
    <citation type="submission" date="2019-12" db="EMBL/GenBank/DDBJ databases">
        <title>Deinococcus sp. HMF7620 Genome sequencing and assembly.</title>
        <authorList>
            <person name="Kang H."/>
            <person name="Kim H."/>
            <person name="Joh K."/>
        </authorList>
    </citation>
    <scope>NUCLEOTIDE SEQUENCE [LARGE SCALE GENOMIC DNA]</scope>
    <source>
        <strain evidence="5 6">HMF7620</strain>
    </source>
</reference>
<evidence type="ECO:0000256" key="3">
    <source>
        <dbReference type="ARBA" id="ARBA00022679"/>
    </source>
</evidence>
<keyword evidence="2" id="KW-0328">Glycosyltransferase</keyword>
<comment type="similarity">
    <text evidence="1">Belongs to the glycosyltransferase 2 family.</text>
</comment>
<dbReference type="GO" id="GO:0016757">
    <property type="term" value="F:glycosyltransferase activity"/>
    <property type="evidence" value="ECO:0007669"/>
    <property type="project" value="UniProtKB-KW"/>
</dbReference>
<evidence type="ECO:0000259" key="4">
    <source>
        <dbReference type="Pfam" id="PF00535"/>
    </source>
</evidence>
<keyword evidence="3 5" id="KW-0808">Transferase</keyword>
<dbReference type="SUPFAM" id="SSF53448">
    <property type="entry name" value="Nucleotide-diphospho-sugar transferases"/>
    <property type="match status" value="1"/>
</dbReference>
<evidence type="ECO:0000313" key="5">
    <source>
        <dbReference type="EMBL" id="MVN89415.1"/>
    </source>
</evidence>
<comment type="caution">
    <text evidence="5">The sequence shown here is derived from an EMBL/GenBank/DDBJ whole genome shotgun (WGS) entry which is preliminary data.</text>
</comment>
<accession>A0A7C9I2I9</accession>
<dbReference type="PANTHER" id="PTHR43685:SF5">
    <property type="entry name" value="GLYCOSYLTRANSFERASE EPSE-RELATED"/>
    <property type="match status" value="1"/>
</dbReference>
<sequence>MRDPAPLVSVLMSTYNDDPYIDLALRSIAQQTFTDFEVLLIDDGSSPEYVTRLRQLAVDPRIRLFTQPNQGLTRTLIEYTPLARGRYIARHDADDVSHPERLRRQVEYMEQHPSCALLGTNATIIDGAGTPVRRTAFATTSQDLKRLLPTQNPFVHGSVLLRTSCVHEVGGYDPRYPVMQDYELWIRLAGRYDVANLEQPYYQYRVHPRAISHRRAEEQQRMIARARREHYQASTLEHA</sequence>
<keyword evidence="6" id="KW-1185">Reference proteome</keyword>
<dbReference type="InterPro" id="IPR029044">
    <property type="entry name" value="Nucleotide-diphossugar_trans"/>
</dbReference>
<dbReference type="InterPro" id="IPR001173">
    <property type="entry name" value="Glyco_trans_2-like"/>
</dbReference>
<evidence type="ECO:0000256" key="1">
    <source>
        <dbReference type="ARBA" id="ARBA00006739"/>
    </source>
</evidence>
<organism evidence="5 6">
    <name type="scientific">Deinococcus arboris</name>
    <dbReference type="NCBI Taxonomy" id="2682977"/>
    <lineage>
        <taxon>Bacteria</taxon>
        <taxon>Thermotogati</taxon>
        <taxon>Deinococcota</taxon>
        <taxon>Deinococci</taxon>
        <taxon>Deinococcales</taxon>
        <taxon>Deinococcaceae</taxon>
        <taxon>Deinococcus</taxon>
    </lineage>
</organism>
<evidence type="ECO:0000256" key="2">
    <source>
        <dbReference type="ARBA" id="ARBA00022676"/>
    </source>
</evidence>
<name>A0A7C9I2I9_9DEIO</name>
<feature type="domain" description="Glycosyltransferase 2-like" evidence="4">
    <location>
        <begin position="9"/>
        <end position="158"/>
    </location>
</feature>
<dbReference type="AlphaFoldDB" id="A0A7C9I2I9"/>
<dbReference type="Proteomes" id="UP000483286">
    <property type="component" value="Unassembled WGS sequence"/>
</dbReference>
<dbReference type="Gene3D" id="3.90.550.10">
    <property type="entry name" value="Spore Coat Polysaccharide Biosynthesis Protein SpsA, Chain A"/>
    <property type="match status" value="1"/>
</dbReference>